<dbReference type="Gene3D" id="1.10.8.270">
    <property type="entry name" value="putative rabgap domain of human tbc1 domain family member 14 like domains"/>
    <property type="match status" value="1"/>
</dbReference>
<evidence type="ECO:0000259" key="4">
    <source>
        <dbReference type="PROSITE" id="PS50222"/>
    </source>
</evidence>
<reference evidence="5 6" key="1">
    <citation type="journal article" date="2024" name="Science">
        <title>Giant polyketide synthase enzymes in the biosynthesis of giant marine polyether toxins.</title>
        <authorList>
            <person name="Fallon T.R."/>
            <person name="Shende V.V."/>
            <person name="Wierzbicki I.H."/>
            <person name="Pendleton A.L."/>
            <person name="Watervoot N.F."/>
            <person name="Auber R.P."/>
            <person name="Gonzalez D.J."/>
            <person name="Wisecaver J.H."/>
            <person name="Moore B.S."/>
        </authorList>
    </citation>
    <scope>NUCLEOTIDE SEQUENCE [LARGE SCALE GENOMIC DNA]</scope>
    <source>
        <strain evidence="5 6">12B1</strain>
    </source>
</reference>
<evidence type="ECO:0000313" key="5">
    <source>
        <dbReference type="EMBL" id="KAL1528310.1"/>
    </source>
</evidence>
<accession>A0AB34K6J5</accession>
<dbReference type="GO" id="GO:0005096">
    <property type="term" value="F:GTPase activator activity"/>
    <property type="evidence" value="ECO:0007669"/>
    <property type="project" value="TreeGrafter"/>
</dbReference>
<dbReference type="SUPFAM" id="SSF47473">
    <property type="entry name" value="EF-hand"/>
    <property type="match status" value="1"/>
</dbReference>
<feature type="domain" description="EF-hand" evidence="4">
    <location>
        <begin position="493"/>
        <end position="528"/>
    </location>
</feature>
<feature type="domain" description="Rab-GAP TBC" evidence="3">
    <location>
        <begin position="1"/>
        <end position="201"/>
    </location>
</feature>
<dbReference type="Pfam" id="PF00566">
    <property type="entry name" value="RabGAP-TBC"/>
    <property type="match status" value="1"/>
</dbReference>
<dbReference type="PROSITE" id="PS50222">
    <property type="entry name" value="EF_HAND_2"/>
    <property type="match status" value="1"/>
</dbReference>
<gene>
    <name evidence="5" type="ORF">AB1Y20_009666</name>
</gene>
<dbReference type="PROSITE" id="PS50086">
    <property type="entry name" value="TBC_RABGAP"/>
    <property type="match status" value="1"/>
</dbReference>
<dbReference type="PROSITE" id="PS00018">
    <property type="entry name" value="EF_HAND_1"/>
    <property type="match status" value="1"/>
</dbReference>
<comment type="caution">
    <text evidence="5">The sequence shown here is derived from an EMBL/GenBank/DDBJ whole genome shotgun (WGS) entry which is preliminary data.</text>
</comment>
<dbReference type="InterPro" id="IPR018247">
    <property type="entry name" value="EF_Hand_1_Ca_BS"/>
</dbReference>
<name>A0AB34K6J5_PRYPA</name>
<evidence type="ECO:0000256" key="1">
    <source>
        <dbReference type="ARBA" id="ARBA00022837"/>
    </source>
</evidence>
<evidence type="ECO:0000313" key="6">
    <source>
        <dbReference type="Proteomes" id="UP001515480"/>
    </source>
</evidence>
<sequence length="933" mass="100619">MPGERSPSPHGASARESLRERWRSLSQREDVPPLATLEEQLVQEGLRQSDERQVDADTPRSWVAEAQVDPALLRRLLRAWCALRPDVGYTQSMNFVGAVALHVCDGDVEEAFSFFVAIMGSVPLVDFYAEHPPLRGFQIEVEVLLMLLEERHPVLLANSHVGTLLREAVRMAACPWLLNQWVNTLPIELVLRIWEMALCAPPDRTTSLAVALALLDSVIAGGRVAWTDGEVAYDAATAEWVAVGAPCPELEGGALYAALAEAGRELQDGGAFLEVARRVEKELCGRRVWSMRVAVREALQAEEMHSLEVPTDLSAEELGKLWPMLLEAPSFASPATQSHRHVTRTPATVPSKLQGPCESVPPKAGMPANSLPLEEEAGAEGGGEGGRAAASSSAGEEVCGSVRASANSVESASNPRAERRGRQSTSSVGSRSELERAAPMLTPSELHAALALVKPEWPTAFCETLFDALDVEKVGAVQGREVLVALSALCVSGLMERLKLVFEAYDSDGNGLLQVRDLLALSIALCKLQLLATAAAHRRTDGGKHALATTSTIRSSANAVLRQFLLLDTHGRGRLSLASFCQGILAQPQLLQSFTLTLRSSPRAAEVEEAKAIKPAKPPSKLPWVQAMLGSDSSARSLVAAEHVISAVFLGRADLLTRGVLDALFEDGARGGVDVSLREDERGNWVFAGYTFPKRSLLPLPLPHPPALAPSASPEDEARFVGAFGFPSRELLRGHATARNFCGLAAGDTLLELTLKSRGPTFKSAASKLELLRRTLDALLRLMPHDPYARLYKLARAIGPVLTRAEAPSRFALRFGRAVDGPLVERYFAATDCLADWLRPLVDSMPVPFHEESIGQRSAAMLIRARLDFVYQLCEAKSPASSDPALQVVVCPGCGQRTRHMACERCAHPLHEVKAAWVAAQGTVSTDTPEGGP</sequence>
<dbReference type="Gene3D" id="1.10.238.10">
    <property type="entry name" value="EF-hand"/>
    <property type="match status" value="1"/>
</dbReference>
<feature type="region of interest" description="Disordered" evidence="2">
    <location>
        <begin position="1"/>
        <end position="34"/>
    </location>
</feature>
<feature type="compositionally biased region" description="Low complexity" evidence="2">
    <location>
        <begin position="387"/>
        <end position="397"/>
    </location>
</feature>
<dbReference type="GO" id="GO:0031267">
    <property type="term" value="F:small GTPase binding"/>
    <property type="evidence" value="ECO:0007669"/>
    <property type="project" value="TreeGrafter"/>
</dbReference>
<dbReference type="SMART" id="SM00164">
    <property type="entry name" value="TBC"/>
    <property type="match status" value="1"/>
</dbReference>
<dbReference type="EMBL" id="JBGBPQ010000002">
    <property type="protein sequence ID" value="KAL1528310.1"/>
    <property type="molecule type" value="Genomic_DNA"/>
</dbReference>
<protein>
    <recommendedName>
        <fullName evidence="7">Rab-GAP TBC domain-containing protein</fullName>
    </recommendedName>
</protein>
<dbReference type="InterPro" id="IPR035969">
    <property type="entry name" value="Rab-GAP_TBC_sf"/>
</dbReference>
<evidence type="ECO:0008006" key="7">
    <source>
        <dbReference type="Google" id="ProtNLM"/>
    </source>
</evidence>
<dbReference type="InterPro" id="IPR002048">
    <property type="entry name" value="EF_hand_dom"/>
</dbReference>
<dbReference type="PANTHER" id="PTHR47219:SF20">
    <property type="entry name" value="TBC1 DOMAIN FAMILY MEMBER 2B"/>
    <property type="match status" value="1"/>
</dbReference>
<dbReference type="InterPro" id="IPR000195">
    <property type="entry name" value="Rab-GAP-TBC_dom"/>
</dbReference>
<evidence type="ECO:0000259" key="3">
    <source>
        <dbReference type="PROSITE" id="PS50086"/>
    </source>
</evidence>
<feature type="compositionally biased region" description="Basic and acidic residues" evidence="2">
    <location>
        <begin position="16"/>
        <end position="31"/>
    </location>
</feature>
<dbReference type="InterPro" id="IPR050302">
    <property type="entry name" value="Rab_GAP_TBC_domain"/>
</dbReference>
<dbReference type="PANTHER" id="PTHR47219">
    <property type="entry name" value="RAB GTPASE-ACTIVATING PROTEIN 1-LIKE"/>
    <property type="match status" value="1"/>
</dbReference>
<proteinExistence type="predicted"/>
<dbReference type="AlphaFoldDB" id="A0AB34K6J5"/>
<evidence type="ECO:0000256" key="2">
    <source>
        <dbReference type="SAM" id="MobiDB-lite"/>
    </source>
</evidence>
<dbReference type="GO" id="GO:0005509">
    <property type="term" value="F:calcium ion binding"/>
    <property type="evidence" value="ECO:0007669"/>
    <property type="project" value="InterPro"/>
</dbReference>
<dbReference type="Gene3D" id="1.10.472.80">
    <property type="entry name" value="Ypt/Rab-GAP domain of gyp1p, domain 3"/>
    <property type="match status" value="1"/>
</dbReference>
<feature type="compositionally biased region" description="Polar residues" evidence="2">
    <location>
        <begin position="404"/>
        <end position="414"/>
    </location>
</feature>
<organism evidence="5 6">
    <name type="scientific">Prymnesium parvum</name>
    <name type="common">Toxic golden alga</name>
    <dbReference type="NCBI Taxonomy" id="97485"/>
    <lineage>
        <taxon>Eukaryota</taxon>
        <taxon>Haptista</taxon>
        <taxon>Haptophyta</taxon>
        <taxon>Prymnesiophyceae</taxon>
        <taxon>Prymnesiales</taxon>
        <taxon>Prymnesiaceae</taxon>
        <taxon>Prymnesium</taxon>
    </lineage>
</organism>
<dbReference type="SUPFAM" id="SSF47923">
    <property type="entry name" value="Ypt/Rab-GAP domain of gyp1p"/>
    <property type="match status" value="2"/>
</dbReference>
<dbReference type="InterPro" id="IPR011992">
    <property type="entry name" value="EF-hand-dom_pair"/>
</dbReference>
<dbReference type="Proteomes" id="UP001515480">
    <property type="component" value="Unassembled WGS sequence"/>
</dbReference>
<keyword evidence="1" id="KW-0106">Calcium</keyword>
<keyword evidence="6" id="KW-1185">Reference proteome</keyword>
<feature type="region of interest" description="Disordered" evidence="2">
    <location>
        <begin position="333"/>
        <end position="434"/>
    </location>
</feature>